<organism evidence="4 5">
    <name type="scientific">Nibribacter ruber</name>
    <dbReference type="NCBI Taxonomy" id="2698458"/>
    <lineage>
        <taxon>Bacteria</taxon>
        <taxon>Pseudomonadati</taxon>
        <taxon>Bacteroidota</taxon>
        <taxon>Cytophagia</taxon>
        <taxon>Cytophagales</taxon>
        <taxon>Hymenobacteraceae</taxon>
        <taxon>Nibribacter</taxon>
    </lineage>
</organism>
<dbReference type="GO" id="GO:0043748">
    <property type="term" value="F:O-succinylbenzoate synthase activity"/>
    <property type="evidence" value="ECO:0007669"/>
    <property type="project" value="UniProtKB-EC"/>
</dbReference>
<evidence type="ECO:0000259" key="3">
    <source>
        <dbReference type="SMART" id="SM00922"/>
    </source>
</evidence>
<dbReference type="Gene3D" id="3.20.20.120">
    <property type="entry name" value="Enolase-like C-terminal domain"/>
    <property type="match status" value="1"/>
</dbReference>
<dbReference type="InterPro" id="IPR029065">
    <property type="entry name" value="Enolase_C-like"/>
</dbReference>
<dbReference type="SMART" id="SM00922">
    <property type="entry name" value="MR_MLE"/>
    <property type="match status" value="1"/>
</dbReference>
<dbReference type="AlphaFoldDB" id="A0A6P1NT46"/>
<proteinExistence type="predicted"/>
<accession>A0A6P1NT46</accession>
<dbReference type="CDD" id="cd03320">
    <property type="entry name" value="OSBS"/>
    <property type="match status" value="1"/>
</dbReference>
<dbReference type="SUPFAM" id="SSF54826">
    <property type="entry name" value="Enolase N-terminal domain-like"/>
    <property type="match status" value="1"/>
</dbReference>
<dbReference type="RefSeq" id="WP_160688404.1">
    <property type="nucleotide sequence ID" value="NZ_CP047897.1"/>
</dbReference>
<dbReference type="EMBL" id="CP047897">
    <property type="protein sequence ID" value="QHL86210.1"/>
    <property type="molecule type" value="Genomic_DNA"/>
</dbReference>
<evidence type="ECO:0000256" key="2">
    <source>
        <dbReference type="NCBIfam" id="TIGR01927"/>
    </source>
</evidence>
<evidence type="ECO:0000313" key="5">
    <source>
        <dbReference type="Proteomes" id="UP000464214"/>
    </source>
</evidence>
<dbReference type="PANTHER" id="PTHR48073:SF2">
    <property type="entry name" value="O-SUCCINYLBENZOATE SYNTHASE"/>
    <property type="match status" value="1"/>
</dbReference>
<dbReference type="EC" id="4.2.1.113" evidence="2"/>
<dbReference type="NCBIfam" id="TIGR01927">
    <property type="entry name" value="menC_gam_Gplu"/>
    <property type="match status" value="1"/>
</dbReference>
<dbReference type="InterPro" id="IPR029017">
    <property type="entry name" value="Enolase-like_N"/>
</dbReference>
<dbReference type="Proteomes" id="UP000464214">
    <property type="component" value="Chromosome"/>
</dbReference>
<gene>
    <name evidence="4" type="primary">menC</name>
    <name evidence="4" type="ORF">GU926_01595</name>
</gene>
<dbReference type="GO" id="GO:0009234">
    <property type="term" value="P:menaquinone biosynthetic process"/>
    <property type="evidence" value="ECO:0007669"/>
    <property type="project" value="UniProtKB-UniRule"/>
</dbReference>
<dbReference type="SFLD" id="SFLDF00009">
    <property type="entry name" value="o-succinylbenzoate_synthase"/>
    <property type="match status" value="1"/>
</dbReference>
<keyword evidence="4" id="KW-0456">Lyase</keyword>
<dbReference type="PANTHER" id="PTHR48073">
    <property type="entry name" value="O-SUCCINYLBENZOATE SYNTHASE-RELATED"/>
    <property type="match status" value="1"/>
</dbReference>
<dbReference type="InterPro" id="IPR013342">
    <property type="entry name" value="Mandelate_racemase_C"/>
</dbReference>
<dbReference type="InterPro" id="IPR036849">
    <property type="entry name" value="Enolase-like_C_sf"/>
</dbReference>
<dbReference type="Pfam" id="PF13378">
    <property type="entry name" value="MR_MLE_C"/>
    <property type="match status" value="1"/>
</dbReference>
<protein>
    <recommendedName>
        <fullName evidence="2">o-succinylbenzoate synthase</fullName>
        <ecNumber evidence="2">4.2.1.113</ecNumber>
    </recommendedName>
</protein>
<dbReference type="Gene3D" id="3.30.390.10">
    <property type="entry name" value="Enolase-like, N-terminal domain"/>
    <property type="match status" value="1"/>
</dbReference>
<dbReference type="GO" id="GO:0009063">
    <property type="term" value="P:amino acid catabolic process"/>
    <property type="evidence" value="ECO:0007669"/>
    <property type="project" value="InterPro"/>
</dbReference>
<sequence>MPFVLTPFQRTLQFKFDARTSRGAMQTHQAHYLRVHHTDQPTKQGWGECSPLPGLSPDFTPEFFPFLQQLCHQYNALESDNYEDEKGFAFWKSLEKWPSINFAFETAFVDYMRGGNFQLYKNAFSQSEAGIPINGLVWMGDAAFMREQIEKKLAQGFNCLKLKIGGLDFDQELNILEEIRSMASPQELELRLDANGAFSPQDALKKLDQLARFDIHSIEQPIRQGQHPEMRKFCLESPIAIALDEELIGITGQEEKWNLLHSLQPAYIIIKPTLAGGLSGSREWVQVADSLGLRWWMTSALESNIGLNAIAQFAASFQNPLPQGLGTGQLYHNKLESPLEIRGQELWYAKDKHWELPT</sequence>
<evidence type="ECO:0000313" key="4">
    <source>
        <dbReference type="EMBL" id="QHL86210.1"/>
    </source>
</evidence>
<keyword evidence="1" id="KW-0479">Metal-binding</keyword>
<dbReference type="SFLD" id="SFLDG00180">
    <property type="entry name" value="muconate_cycloisomerase"/>
    <property type="match status" value="1"/>
</dbReference>
<reference evidence="4 5" key="1">
    <citation type="submission" date="2020-01" db="EMBL/GenBank/DDBJ databases">
        <authorList>
            <person name="Kim M."/>
        </authorList>
    </citation>
    <scope>NUCLEOTIDE SEQUENCE [LARGE SCALE GENOMIC DNA]</scope>
    <source>
        <strain evidence="4 5">BT10</strain>
    </source>
</reference>
<name>A0A6P1NT46_9BACT</name>
<dbReference type="KEGG" id="nib:GU926_01595"/>
<dbReference type="SFLD" id="SFLDS00001">
    <property type="entry name" value="Enolase"/>
    <property type="match status" value="1"/>
</dbReference>
<dbReference type="PROSITE" id="PS00909">
    <property type="entry name" value="MR_MLE_2"/>
    <property type="match status" value="1"/>
</dbReference>
<keyword evidence="5" id="KW-1185">Reference proteome</keyword>
<evidence type="ECO:0000256" key="1">
    <source>
        <dbReference type="ARBA" id="ARBA00022723"/>
    </source>
</evidence>
<dbReference type="GO" id="GO:0016854">
    <property type="term" value="F:racemase and epimerase activity"/>
    <property type="evidence" value="ECO:0007669"/>
    <property type="project" value="UniProtKB-ARBA"/>
</dbReference>
<feature type="domain" description="Mandelate racemase/muconate lactonizing enzyme C-terminal" evidence="3">
    <location>
        <begin position="142"/>
        <end position="240"/>
    </location>
</feature>
<dbReference type="GO" id="GO:0046872">
    <property type="term" value="F:metal ion binding"/>
    <property type="evidence" value="ECO:0007669"/>
    <property type="project" value="UniProtKB-KW"/>
</dbReference>
<dbReference type="SUPFAM" id="SSF51604">
    <property type="entry name" value="Enolase C-terminal domain-like"/>
    <property type="match status" value="1"/>
</dbReference>
<dbReference type="InterPro" id="IPR018110">
    <property type="entry name" value="Mandel_Rmase/mucon_lact_enz_CS"/>
</dbReference>